<evidence type="ECO:0000313" key="1">
    <source>
        <dbReference type="EMBL" id="EGF83903.1"/>
    </source>
</evidence>
<protein>
    <recommendedName>
        <fullName evidence="3">Pentacotripeptide-repeat region of PRORP domain-containing protein</fullName>
    </recommendedName>
</protein>
<dbReference type="InterPro" id="IPR011990">
    <property type="entry name" value="TPR-like_helical_dom_sf"/>
</dbReference>
<dbReference type="Gene3D" id="1.25.40.10">
    <property type="entry name" value="Tetratricopeptide repeat domain"/>
    <property type="match status" value="1"/>
</dbReference>
<dbReference type="RefSeq" id="XP_006676269.1">
    <property type="nucleotide sequence ID" value="XM_006676206.1"/>
</dbReference>
<dbReference type="STRING" id="684364.F4NTE4"/>
<dbReference type="GO" id="GO:0003729">
    <property type="term" value="F:mRNA binding"/>
    <property type="evidence" value="ECO:0000318"/>
    <property type="project" value="GO_Central"/>
</dbReference>
<proteinExistence type="predicted"/>
<dbReference type="PANTHER" id="PTHR47939">
    <property type="entry name" value="MEMBRANE-ASSOCIATED SALT-INDUCIBLE PROTEIN-LIKE"/>
    <property type="match status" value="1"/>
</dbReference>
<sequence length="1045" mass="120249">MWDSLPSGTCTVPLPNLSPGEAWKTFEAATPLQLANWPLHRFDQLLYMLSKGGMPIKKRIQQVKQVIRLMDLNGYPTKTYSSLRTVAILYARNGDYDLALKRIGLLNTLPLLSVQPREIAMADTTTQNTTSPQTIRSNIDLEIIEAMIISSALSNSVYSSHSNARKWFDQLRTIGISPKDIPWRIYYHMSDAYLTSHKIDHAAKWIDVLTQHDKLCEADPDIFVWLLNRSCTLGLAQAAMMWFGQIVASGRTPPPQAFTSLIYMWLKRGNIVEALKVRSSMKELEVELDRKANELLVLGLCREGRLSEARNIINDMRKSHQQVGIHIYTKLISVCNQLGLFDLAEIWIRKVFSSKYLKISNVFIVTVMQTKYMTMDYSEFQKYQDMFNPNEERCSHTTFNHFRKKGEAFALVNEIQHLLTKDQYNWQQVIKLRRRIHMLGLSFPPELYIQVMDFLLNRDVARNTKLDANDTHNADENTEHHTLDVARYDDSMDRADHDKSFYNNLWEINHTLQPRKSIYKLTEMKAMKAMLLFQDAQKYPLYKPSLDHAHTLLHMFYKLRNAYFISELYDITHSIGIRISVDYLDLVLPFMSSHNAYLDFVNKVAENIPEQIKPLSAECMTSITTSFIKFEDAESGLQWALKMYRTHGIYLSRNWLARLFGLMIDQGHSKAKILSRIATLSPPTSVSTTLNSTDSRVQSKPNADKLNTALVYLQAMQLSRGAKAAVSCLENFEHDGVLFGTDQILQMSEFCISAGHLYDVSVWTKLARSRISSSLSCNMDTSALCHIEEAEAEWLYATKTVLDPLQDLCLAATPNEPSKRLKSLMNAFQYSADILSACKHRNIDAIISIYRVHFYKVEDMPPPSIQAIHGISQLAKTDKRLLFTLVHSMRWLLQSSWSLCCHAALINNLMLVLEKYNRHIALHWVFKHAINLPRQIYITSKTGDKHPVHMQFKPSQKVLNRLIVLAAKKVYHSANGSKSNDELMDRAIEKLNMYLDCARINPPITDIHSTTMDEVIRAYKYVGHYPDVAYWEGCLKEWKKQRMRI</sequence>
<evidence type="ECO:0000313" key="2">
    <source>
        <dbReference type="Proteomes" id="UP000007241"/>
    </source>
</evidence>
<gene>
    <name evidence="1" type="ORF">BATDEDRAFT_85546</name>
</gene>
<dbReference type="InParanoid" id="F4NTE4"/>
<name>F4NTE4_BATDJ</name>
<organism evidence="1 2">
    <name type="scientific">Batrachochytrium dendrobatidis (strain JAM81 / FGSC 10211)</name>
    <name type="common">Frog chytrid fungus</name>
    <dbReference type="NCBI Taxonomy" id="684364"/>
    <lineage>
        <taxon>Eukaryota</taxon>
        <taxon>Fungi</taxon>
        <taxon>Fungi incertae sedis</taxon>
        <taxon>Chytridiomycota</taxon>
        <taxon>Chytridiomycota incertae sedis</taxon>
        <taxon>Chytridiomycetes</taxon>
        <taxon>Rhizophydiales</taxon>
        <taxon>Rhizophydiales incertae sedis</taxon>
        <taxon>Batrachochytrium</taxon>
    </lineage>
</organism>
<dbReference type="OrthoDB" id="185373at2759"/>
<evidence type="ECO:0008006" key="3">
    <source>
        <dbReference type="Google" id="ProtNLM"/>
    </source>
</evidence>
<dbReference type="PANTHER" id="PTHR47939:SF5">
    <property type="entry name" value="PENTACOTRIPEPTIDE-REPEAT REGION OF PRORP DOMAIN-CONTAINING PROTEIN"/>
    <property type="match status" value="1"/>
</dbReference>
<dbReference type="Pfam" id="PF01535">
    <property type="entry name" value="PPR"/>
    <property type="match status" value="2"/>
</dbReference>
<reference evidence="1 2" key="1">
    <citation type="submission" date="2009-12" db="EMBL/GenBank/DDBJ databases">
        <title>The draft genome of Batrachochytrium dendrobatidis.</title>
        <authorList>
            <consortium name="US DOE Joint Genome Institute (JGI-PGF)"/>
            <person name="Kuo A."/>
            <person name="Salamov A."/>
            <person name="Schmutz J."/>
            <person name="Lucas S."/>
            <person name="Pitluck S."/>
            <person name="Rosenblum E."/>
            <person name="Stajich J."/>
            <person name="Eisen M."/>
            <person name="Grigoriev I.V."/>
        </authorList>
    </citation>
    <scope>NUCLEOTIDE SEQUENCE [LARGE SCALE GENOMIC DNA]</scope>
    <source>
        <strain evidence="2">JAM81 / FGSC 10211</strain>
    </source>
</reference>
<dbReference type="GeneID" id="18242105"/>
<dbReference type="AlphaFoldDB" id="F4NTE4"/>
<keyword evidence="2" id="KW-1185">Reference proteome</keyword>
<dbReference type="HOGENOM" id="CLU_291857_0_0_1"/>
<dbReference type="Proteomes" id="UP000007241">
    <property type="component" value="Unassembled WGS sequence"/>
</dbReference>
<accession>F4NTE4</accession>
<dbReference type="InterPro" id="IPR002885">
    <property type="entry name" value="PPR_rpt"/>
</dbReference>
<dbReference type="EMBL" id="GL882879">
    <property type="protein sequence ID" value="EGF83903.1"/>
    <property type="molecule type" value="Genomic_DNA"/>
</dbReference>
<dbReference type="InterPro" id="IPR050667">
    <property type="entry name" value="PPR-containing_protein"/>
</dbReference>